<dbReference type="InterPro" id="IPR006840">
    <property type="entry name" value="ChaC"/>
</dbReference>
<organism evidence="4 5">
    <name type="scientific">Pusillimonas minor</name>
    <dbReference type="NCBI Taxonomy" id="2697024"/>
    <lineage>
        <taxon>Bacteria</taxon>
        <taxon>Pseudomonadati</taxon>
        <taxon>Pseudomonadota</taxon>
        <taxon>Betaproteobacteria</taxon>
        <taxon>Burkholderiales</taxon>
        <taxon>Alcaligenaceae</taxon>
        <taxon>Pusillimonas</taxon>
    </lineage>
</organism>
<keyword evidence="5" id="KW-1185">Reference proteome</keyword>
<evidence type="ECO:0000313" key="4">
    <source>
        <dbReference type="EMBL" id="MBC2769745.1"/>
    </source>
</evidence>
<dbReference type="AlphaFoldDB" id="A0A842HSC3"/>
<keyword evidence="2" id="KW-0456">Lyase</keyword>
<accession>A0A842HSC3</accession>
<evidence type="ECO:0000256" key="1">
    <source>
        <dbReference type="ARBA" id="ARBA00012344"/>
    </source>
</evidence>
<dbReference type="CDD" id="cd06661">
    <property type="entry name" value="GGCT_like"/>
    <property type="match status" value="1"/>
</dbReference>
<dbReference type="PANTHER" id="PTHR12192">
    <property type="entry name" value="CATION TRANSPORT PROTEIN CHAC-RELATED"/>
    <property type="match status" value="1"/>
</dbReference>
<dbReference type="InterPro" id="IPR036568">
    <property type="entry name" value="GGCT-like_sf"/>
</dbReference>
<proteinExistence type="predicted"/>
<gene>
    <name evidence="4" type="ORF">GTU67_07440</name>
</gene>
<dbReference type="GO" id="GO:0005737">
    <property type="term" value="C:cytoplasm"/>
    <property type="evidence" value="ECO:0007669"/>
    <property type="project" value="TreeGrafter"/>
</dbReference>
<dbReference type="EC" id="4.3.2.7" evidence="1"/>
<protein>
    <recommendedName>
        <fullName evidence="1">glutathione-specific gamma-glutamylcyclotransferase</fullName>
        <ecNumber evidence="1">4.3.2.7</ecNumber>
    </recommendedName>
</protein>
<keyword evidence="4" id="KW-0808">Transferase</keyword>
<dbReference type="SUPFAM" id="SSF110857">
    <property type="entry name" value="Gamma-glutamyl cyclotransferase-like"/>
    <property type="match status" value="1"/>
</dbReference>
<dbReference type="Gene3D" id="3.10.490.10">
    <property type="entry name" value="Gamma-glutamyl cyclotransferase-like"/>
    <property type="match status" value="1"/>
</dbReference>
<dbReference type="GO" id="GO:0006751">
    <property type="term" value="P:glutathione catabolic process"/>
    <property type="evidence" value="ECO:0007669"/>
    <property type="project" value="InterPro"/>
</dbReference>
<dbReference type="EMBL" id="JACJUU010000004">
    <property type="protein sequence ID" value="MBC2769745.1"/>
    <property type="molecule type" value="Genomic_DNA"/>
</dbReference>
<feature type="region of interest" description="Disordered" evidence="3">
    <location>
        <begin position="1"/>
        <end position="28"/>
    </location>
</feature>
<sequence>MPDPRHPKFPASIVTQSQPFSPPGHIPNPHAFRRLTDDERRASLEDYLKHWQKGHDLWVFGYGSLVWRPEFEYVERRLALVRGYHRSLCLWSRINRGTPEQPGLVFGLENGGSCRGMVYRVAARHVPDVLDELWKREMPSGAYVPRHLGCHTPHGAVGALVFTMDKTKDSYVRGLQTHQLVDIVRRAHGTYGPCIEYVIETNRALKDAGIHDRKLDDLVRQLNGAAPS</sequence>
<comment type="caution">
    <text evidence="4">The sequence shown here is derived from an EMBL/GenBank/DDBJ whole genome shotgun (WGS) entry which is preliminary data.</text>
</comment>
<dbReference type="GO" id="GO:0061928">
    <property type="term" value="F:glutathione specific gamma-glutamylcyclotransferase activity"/>
    <property type="evidence" value="ECO:0007669"/>
    <property type="project" value="UniProtKB-EC"/>
</dbReference>
<dbReference type="GO" id="GO:0016740">
    <property type="term" value="F:transferase activity"/>
    <property type="evidence" value="ECO:0007669"/>
    <property type="project" value="UniProtKB-KW"/>
</dbReference>
<evidence type="ECO:0000313" key="5">
    <source>
        <dbReference type="Proteomes" id="UP000545386"/>
    </source>
</evidence>
<dbReference type="Proteomes" id="UP000545386">
    <property type="component" value="Unassembled WGS sequence"/>
</dbReference>
<name>A0A842HSC3_9BURK</name>
<evidence type="ECO:0000256" key="3">
    <source>
        <dbReference type="SAM" id="MobiDB-lite"/>
    </source>
</evidence>
<evidence type="ECO:0000256" key="2">
    <source>
        <dbReference type="ARBA" id="ARBA00023239"/>
    </source>
</evidence>
<dbReference type="PANTHER" id="PTHR12192:SF2">
    <property type="entry name" value="GLUTATHIONE-SPECIFIC GAMMA-GLUTAMYLCYCLOTRANSFERASE 2"/>
    <property type="match status" value="1"/>
</dbReference>
<dbReference type="Pfam" id="PF04752">
    <property type="entry name" value="ChaC"/>
    <property type="match status" value="1"/>
</dbReference>
<dbReference type="InterPro" id="IPR013024">
    <property type="entry name" value="GGCT-like"/>
</dbReference>
<reference evidence="4 5" key="1">
    <citation type="submission" date="2020-08" db="EMBL/GenBank/DDBJ databases">
        <title>Paraeoetvoesia sp. YC-7-48 draft genome sequence.</title>
        <authorList>
            <person name="Yao L."/>
        </authorList>
    </citation>
    <scope>NUCLEOTIDE SEQUENCE [LARGE SCALE GENOMIC DNA]</scope>
    <source>
        <strain evidence="5">YC-7-48</strain>
    </source>
</reference>